<dbReference type="InterPro" id="IPR036388">
    <property type="entry name" value="WH-like_DNA-bd_sf"/>
</dbReference>
<evidence type="ECO:0000313" key="3">
    <source>
        <dbReference type="Proteomes" id="UP001478817"/>
    </source>
</evidence>
<dbReference type="SMART" id="SM01043">
    <property type="entry name" value="BTAD"/>
    <property type="match status" value="1"/>
</dbReference>
<dbReference type="Gene3D" id="1.10.10.10">
    <property type="entry name" value="Winged helix-like DNA-binding domain superfamily/Winged helix DNA-binding domain"/>
    <property type="match status" value="1"/>
</dbReference>
<organism evidence="2 3">
    <name type="scientific">Paratractidigestivibacter faecalis</name>
    <dbReference type="NCBI Taxonomy" id="2292441"/>
    <lineage>
        <taxon>Bacteria</taxon>
        <taxon>Bacillati</taxon>
        <taxon>Actinomycetota</taxon>
        <taxon>Coriobacteriia</taxon>
        <taxon>Coriobacteriales</taxon>
        <taxon>Atopobiaceae</taxon>
        <taxon>Paratractidigestivibacter</taxon>
    </lineage>
</organism>
<evidence type="ECO:0000259" key="1">
    <source>
        <dbReference type="SMART" id="SM01043"/>
    </source>
</evidence>
<proteinExistence type="predicted"/>
<gene>
    <name evidence="2" type="ORF">AAAT05_05605</name>
</gene>
<dbReference type="InterPro" id="IPR051677">
    <property type="entry name" value="AfsR-DnrI-RedD_regulator"/>
</dbReference>
<accession>A0ABV1IGP7</accession>
<dbReference type="SUPFAM" id="SSF48452">
    <property type="entry name" value="TPR-like"/>
    <property type="match status" value="1"/>
</dbReference>
<keyword evidence="3" id="KW-1185">Reference proteome</keyword>
<protein>
    <submittedName>
        <fullName evidence="2">BTAD domain-containing putative transcriptional regulator</fullName>
    </submittedName>
</protein>
<dbReference type="PANTHER" id="PTHR35807">
    <property type="entry name" value="TRANSCRIPTIONAL REGULATOR REDD-RELATED"/>
    <property type="match status" value="1"/>
</dbReference>
<sequence>MADRTSGKTGGCGAEGALRFEFTLARRIVSNTAASPGHQIIGLCAEPGLGGSKFIEELKAGFAREKLPVRFRNFGAQEPERATRTLVRFSNGTVAEASAPRAVVFLEGLPPSDEAHVQRQVRAIRKVAEGCAAVVVAVLPEAEQLLEELEEAVTLTTADLAMDLRTTLEARPGGRTLVRVTRGVQPLVECLAACGWKEGLGPLPPAYYKRCGVAAGKMLRDTLSPDEQMIRAFMVLVGKGSLAGAASALGLYAEDYAYDLMRLAPLLGVSADLSTYDAVGSDDPQVLSACLGAVRDVGRAGEVAAPKAMRLLAQRGDFLRASLVAEAAEPAVVHDLVLRYSSGFLNAGKWQLVRDALADVDAVAGLDPDHVRLVRHALLALTRPSSRPSQHPGPPSGKAQRLDDAALCLFLEARGAQARIAHFDGAAGDVGPVGRGLVLHLRALSLVGKGRFSDAIALMGSSPDADVGGVASLLLAQDRAFCLLALGEVESAASAMEGAEALASSLGCRGMSSSLGALRCAVRLVAGVSMRGEEVASAALACEKCENVLGRMLALGVGVLRDLRVGNDAQASLRGRLLARIASQAGRGYARDLSRVVCALAAARAGSRFDFGPDPWSCEDVGVLAEVVTAALSGEGVPIVSPSPPSSVMWLIVPLVRDLGDVSSLLREQVPSEWRARAAELEERWETAELPCFAPAATPGASASLSLVDDPGRHRVEVCLLGTFSMRVGGRLVADGRLDRRDARTVLEFLLLKDKMSAQRYEVIAQVWPEDNMEKGASRLYQATTAIRGAVKEIDPTLDVFSVSKAQKSLALDPSLVSCDVDEFEAQAKLALERCDPATTIRAARRAEELYGGDLCRPTVDASGLISARRVELRSLYVDALVAGADAALQTGRDGLAVSFGREAVCADDMREDAFMAYMRALKASGRGAEASAEYEKYARRVVRVRKLPPSRELRDLASRSMGFSAKERYERRKLLVEDAREVEVLPLVPLDAERLLMEG</sequence>
<dbReference type="InterPro" id="IPR005158">
    <property type="entry name" value="BTAD"/>
</dbReference>
<dbReference type="EMBL" id="JBBNGS010000009">
    <property type="protein sequence ID" value="MEQ2637819.1"/>
    <property type="molecule type" value="Genomic_DNA"/>
</dbReference>
<reference evidence="2 3" key="1">
    <citation type="submission" date="2024-04" db="EMBL/GenBank/DDBJ databases">
        <title>Human intestinal bacterial collection.</title>
        <authorList>
            <person name="Pauvert C."/>
            <person name="Hitch T.C.A."/>
            <person name="Clavel T."/>
        </authorList>
    </citation>
    <scope>NUCLEOTIDE SEQUENCE [LARGE SCALE GENOMIC DNA]</scope>
    <source>
        <strain evidence="2 3">CLA-AA-H197</strain>
    </source>
</reference>
<evidence type="ECO:0000313" key="2">
    <source>
        <dbReference type="EMBL" id="MEQ2637819.1"/>
    </source>
</evidence>
<dbReference type="Pfam" id="PF03704">
    <property type="entry name" value="BTAD"/>
    <property type="match status" value="1"/>
</dbReference>
<dbReference type="RefSeq" id="WP_349182427.1">
    <property type="nucleotide sequence ID" value="NZ_JBBNGS010000009.1"/>
</dbReference>
<feature type="domain" description="Bacterial transcriptional activator" evidence="1">
    <location>
        <begin position="819"/>
        <end position="962"/>
    </location>
</feature>
<dbReference type="InterPro" id="IPR011990">
    <property type="entry name" value="TPR-like_helical_dom_sf"/>
</dbReference>
<name>A0ABV1IGP7_9ACTN</name>
<dbReference type="Gene3D" id="1.25.40.10">
    <property type="entry name" value="Tetratricopeptide repeat domain"/>
    <property type="match status" value="1"/>
</dbReference>
<dbReference type="Proteomes" id="UP001478817">
    <property type="component" value="Unassembled WGS sequence"/>
</dbReference>
<comment type="caution">
    <text evidence="2">The sequence shown here is derived from an EMBL/GenBank/DDBJ whole genome shotgun (WGS) entry which is preliminary data.</text>
</comment>